<protein>
    <recommendedName>
        <fullName evidence="4">[histone H3]-trimethyl-L-lysine(4) demethylase</fullName>
        <ecNumber evidence="4">1.14.11.67</ecNumber>
    </recommendedName>
</protein>
<evidence type="ECO:0000256" key="13">
    <source>
        <dbReference type="ARBA" id="ARBA00048734"/>
    </source>
</evidence>
<dbReference type="OrthoDB" id="1678912at2759"/>
<keyword evidence="11" id="KW-0408">Iron</keyword>
<dbReference type="GO" id="GO:0006355">
    <property type="term" value="P:regulation of DNA-templated transcription"/>
    <property type="evidence" value="ECO:0007669"/>
    <property type="project" value="TreeGrafter"/>
</dbReference>
<dbReference type="Pfam" id="PF02373">
    <property type="entry name" value="JmjC"/>
    <property type="match status" value="1"/>
</dbReference>
<evidence type="ECO:0000259" key="17">
    <source>
        <dbReference type="PROSITE" id="PS51184"/>
    </source>
</evidence>
<dbReference type="GO" id="GO:0034647">
    <property type="term" value="F:histone H3K4me/H3K4me2/H3K4me3 demethylase activity"/>
    <property type="evidence" value="ECO:0007669"/>
    <property type="project" value="UniProtKB-EC"/>
</dbReference>
<evidence type="ECO:0000256" key="9">
    <source>
        <dbReference type="ARBA" id="ARBA00022964"/>
    </source>
</evidence>
<dbReference type="Pfam" id="PF21323">
    <property type="entry name" value="KDM5_C-hel"/>
    <property type="match status" value="1"/>
</dbReference>
<evidence type="ECO:0000313" key="19">
    <source>
        <dbReference type="Proteomes" id="UP000466442"/>
    </source>
</evidence>
<sequence length="611" mass="69791">MEVVPVEYFEFQQPPEAPVFEPSMKEFDDPISYISKIRPVAEKYGICRIIPPEGWRPPFSVDLNKFTFNPRVQPLKELEATTRVKLIRKGLRLSWPLIDKKSVDLFSLQTAVDSSDGSPDWCSIAKSMQFSENSIEDLKLCYDKLIKPFVDSGGEANIRDADVCETCLTNENSDNIVACVMCGAAYHLDCLRPQFVKYKVSKADWNCFACIKEKLSKSREPYGFDQAEKHYSLEEFGQMAVQFKEEHFGMPCLSVPIEEVEKEYWRLLTDLEHDTMVEYGADIHSVDHGMGFPSRCEPDSNKMETDEYIQSKWNLNNIPVIETSVYSHIGTNVPGVTIPWMYIGMCFSTFCWHIEDHWSYSINYLHWGEAKTWYGIPGKDAEYFETVMKNVAPVLFEGQPDLLHDLSTTVNPNTLMDYGLTIFRTDQKAGEFVVTFPRAYHAGFNQGFNFAEAVNFAPADWIPIGRACIDHYASLFHPCVFSHDELICKLAMKGSSLDPSLAKATLYDMAVMLKGESDKRKIITKLGVTKTERVIFEKIPDDNRQCAHCKTTFFLSAVKCSCREDIYCVNDYFKIKEACGCSPSNLIFKYRYDLDELLTLITNCKVHLGSN</sequence>
<dbReference type="PROSITE" id="PS01359">
    <property type="entry name" value="ZF_PHD_1"/>
    <property type="match status" value="1"/>
</dbReference>
<feature type="domain" description="JmjN" evidence="16">
    <location>
        <begin position="17"/>
        <end position="58"/>
    </location>
</feature>
<dbReference type="SUPFAM" id="SSF46774">
    <property type="entry name" value="ARID-like"/>
    <property type="match status" value="1"/>
</dbReference>
<feature type="domain" description="PHD-type" evidence="15">
    <location>
        <begin position="161"/>
        <end position="213"/>
    </location>
</feature>
<name>A0A8S9XQT9_APOLU</name>
<dbReference type="Pfam" id="PF00628">
    <property type="entry name" value="PHD"/>
    <property type="match status" value="1"/>
</dbReference>
<dbReference type="InterPro" id="IPR001965">
    <property type="entry name" value="Znf_PHD"/>
</dbReference>
<dbReference type="EMBL" id="WIXP02000005">
    <property type="protein sequence ID" value="KAF6210416.1"/>
    <property type="molecule type" value="Genomic_DNA"/>
</dbReference>
<evidence type="ECO:0000256" key="2">
    <source>
        <dbReference type="ARBA" id="ARBA00004123"/>
    </source>
</evidence>
<dbReference type="PROSITE" id="PS51183">
    <property type="entry name" value="JMJN"/>
    <property type="match status" value="1"/>
</dbReference>
<dbReference type="Pfam" id="PF02375">
    <property type="entry name" value="JmjN"/>
    <property type="match status" value="1"/>
</dbReference>
<dbReference type="Gene3D" id="3.30.40.10">
    <property type="entry name" value="Zinc/RING finger domain, C3HC4 (zinc finger)"/>
    <property type="match status" value="1"/>
</dbReference>
<keyword evidence="9" id="KW-0223">Dioxygenase</keyword>
<keyword evidence="12" id="KW-0539">Nucleus</keyword>
<dbReference type="InterPro" id="IPR003347">
    <property type="entry name" value="JmjC_dom"/>
</dbReference>
<dbReference type="PANTHER" id="PTHR10694">
    <property type="entry name" value="LYSINE-SPECIFIC DEMETHYLASE"/>
    <property type="match status" value="1"/>
</dbReference>
<dbReference type="PANTHER" id="PTHR10694:SF33">
    <property type="entry name" value="LYSINE-SPECIFIC DEMETHYLASE 5"/>
    <property type="match status" value="1"/>
</dbReference>
<evidence type="ECO:0000256" key="11">
    <source>
        <dbReference type="ARBA" id="ARBA00023004"/>
    </source>
</evidence>
<dbReference type="InterPro" id="IPR019787">
    <property type="entry name" value="Znf_PHD-finger"/>
</dbReference>
<accession>A0A8S9XQT9</accession>
<keyword evidence="10" id="KW-0560">Oxidoreductase</keyword>
<dbReference type="SMART" id="SM00545">
    <property type="entry name" value="JmjN"/>
    <property type="match status" value="1"/>
</dbReference>
<dbReference type="Pfam" id="PF02928">
    <property type="entry name" value="zf-C5HC2"/>
    <property type="match status" value="1"/>
</dbReference>
<evidence type="ECO:0000313" key="18">
    <source>
        <dbReference type="EMBL" id="KAF6210416.1"/>
    </source>
</evidence>
<keyword evidence="6 14" id="KW-0863">Zinc-finger</keyword>
<evidence type="ECO:0000256" key="14">
    <source>
        <dbReference type="PROSITE-ProRule" id="PRU00146"/>
    </source>
</evidence>
<evidence type="ECO:0000256" key="6">
    <source>
        <dbReference type="ARBA" id="ARBA00022771"/>
    </source>
</evidence>
<dbReference type="GO" id="GO:0008270">
    <property type="term" value="F:zinc ion binding"/>
    <property type="evidence" value="ECO:0007669"/>
    <property type="project" value="UniProtKB-KW"/>
</dbReference>
<dbReference type="Pfam" id="PF01388">
    <property type="entry name" value="ARID"/>
    <property type="match status" value="1"/>
</dbReference>
<dbReference type="AlphaFoldDB" id="A0A8S9XQT9"/>
<dbReference type="SUPFAM" id="SSF51197">
    <property type="entry name" value="Clavaminate synthase-like"/>
    <property type="match status" value="1"/>
</dbReference>
<dbReference type="Proteomes" id="UP000466442">
    <property type="component" value="Linkage Group LG5"/>
</dbReference>
<gene>
    <name evidence="18" type="ORF">GE061_013522</name>
</gene>
<evidence type="ECO:0000256" key="1">
    <source>
        <dbReference type="ARBA" id="ARBA00001954"/>
    </source>
</evidence>
<keyword evidence="5" id="KW-0479">Metal-binding</keyword>
<comment type="caution">
    <text evidence="18">The sequence shown here is derived from an EMBL/GenBank/DDBJ whole genome shotgun (WGS) entry which is preliminary data.</text>
</comment>
<evidence type="ECO:0000259" key="16">
    <source>
        <dbReference type="PROSITE" id="PS51183"/>
    </source>
</evidence>
<dbReference type="SMART" id="SM00249">
    <property type="entry name" value="PHD"/>
    <property type="match status" value="1"/>
</dbReference>
<dbReference type="SUPFAM" id="SSF57903">
    <property type="entry name" value="FYVE/PHD zinc finger"/>
    <property type="match status" value="1"/>
</dbReference>
<dbReference type="InterPro" id="IPR003349">
    <property type="entry name" value="JmjN"/>
</dbReference>
<dbReference type="GO" id="GO:0005634">
    <property type="term" value="C:nucleus"/>
    <property type="evidence" value="ECO:0007669"/>
    <property type="project" value="UniProtKB-SubCell"/>
</dbReference>
<evidence type="ECO:0000256" key="12">
    <source>
        <dbReference type="ARBA" id="ARBA00023242"/>
    </source>
</evidence>
<dbReference type="InterPro" id="IPR013083">
    <property type="entry name" value="Znf_RING/FYVE/PHD"/>
</dbReference>
<dbReference type="InterPro" id="IPR036431">
    <property type="entry name" value="ARID_dom_sf"/>
</dbReference>
<dbReference type="GO" id="GO:0000785">
    <property type="term" value="C:chromatin"/>
    <property type="evidence" value="ECO:0007669"/>
    <property type="project" value="TreeGrafter"/>
</dbReference>
<keyword evidence="8" id="KW-0156">Chromatin regulator</keyword>
<evidence type="ECO:0000256" key="3">
    <source>
        <dbReference type="ARBA" id="ARBA00006801"/>
    </source>
</evidence>
<evidence type="ECO:0000256" key="8">
    <source>
        <dbReference type="ARBA" id="ARBA00022853"/>
    </source>
</evidence>
<reference evidence="18" key="1">
    <citation type="journal article" date="2021" name="Mol. Ecol. Resour.">
        <title>Apolygus lucorum genome provides insights into omnivorousness and mesophyll feeding.</title>
        <authorList>
            <person name="Liu Y."/>
            <person name="Liu H."/>
            <person name="Wang H."/>
            <person name="Huang T."/>
            <person name="Liu B."/>
            <person name="Yang B."/>
            <person name="Yin L."/>
            <person name="Li B."/>
            <person name="Zhang Y."/>
            <person name="Zhang S."/>
            <person name="Jiang F."/>
            <person name="Zhang X."/>
            <person name="Ren Y."/>
            <person name="Wang B."/>
            <person name="Wang S."/>
            <person name="Lu Y."/>
            <person name="Wu K."/>
            <person name="Fan W."/>
            <person name="Wang G."/>
        </authorList>
    </citation>
    <scope>NUCLEOTIDE SEQUENCE</scope>
    <source>
        <strain evidence="18">12Hb</strain>
    </source>
</reference>
<dbReference type="InterPro" id="IPR019786">
    <property type="entry name" value="Zinc_finger_PHD-type_CS"/>
</dbReference>
<dbReference type="InterPro" id="IPR001606">
    <property type="entry name" value="ARID_dom"/>
</dbReference>
<dbReference type="GO" id="GO:0003677">
    <property type="term" value="F:DNA binding"/>
    <property type="evidence" value="ECO:0007669"/>
    <property type="project" value="InterPro"/>
</dbReference>
<evidence type="ECO:0000256" key="4">
    <source>
        <dbReference type="ARBA" id="ARBA00012902"/>
    </source>
</evidence>
<evidence type="ECO:0000259" key="15">
    <source>
        <dbReference type="PROSITE" id="PS50016"/>
    </source>
</evidence>
<proteinExistence type="inferred from homology"/>
<comment type="cofactor">
    <cofactor evidence="1">
        <name>Fe(2+)</name>
        <dbReference type="ChEBI" id="CHEBI:29033"/>
    </cofactor>
</comment>
<dbReference type="InterPro" id="IPR048615">
    <property type="entry name" value="KDM5_C-hel"/>
</dbReference>
<keyword evidence="19" id="KW-1185">Reference proteome</keyword>
<comment type="catalytic activity">
    <reaction evidence="13">
        <text>N(6),N(6),N(6)-trimethyl-L-lysyl(4)-[histone H3] + 3 2-oxoglutarate + 3 O2 = L-lysyl(4)-[histone H3] + 3 formaldehyde + 3 succinate + 3 CO2</text>
        <dbReference type="Rhea" id="RHEA:60208"/>
        <dbReference type="Rhea" id="RHEA-COMP:15537"/>
        <dbReference type="Rhea" id="RHEA-COMP:15547"/>
        <dbReference type="ChEBI" id="CHEBI:15379"/>
        <dbReference type="ChEBI" id="CHEBI:16526"/>
        <dbReference type="ChEBI" id="CHEBI:16810"/>
        <dbReference type="ChEBI" id="CHEBI:16842"/>
        <dbReference type="ChEBI" id="CHEBI:29969"/>
        <dbReference type="ChEBI" id="CHEBI:30031"/>
        <dbReference type="ChEBI" id="CHEBI:61961"/>
        <dbReference type="EC" id="1.14.11.67"/>
    </reaction>
</comment>
<dbReference type="InterPro" id="IPR011011">
    <property type="entry name" value="Znf_FYVE_PHD"/>
</dbReference>
<dbReference type="PROSITE" id="PS51184">
    <property type="entry name" value="JMJC"/>
    <property type="match status" value="1"/>
</dbReference>
<evidence type="ECO:0000256" key="7">
    <source>
        <dbReference type="ARBA" id="ARBA00022833"/>
    </source>
</evidence>
<dbReference type="Gene3D" id="2.60.120.650">
    <property type="entry name" value="Cupin"/>
    <property type="match status" value="2"/>
</dbReference>
<feature type="domain" description="JmjC" evidence="17">
    <location>
        <begin position="307"/>
        <end position="473"/>
    </location>
</feature>
<dbReference type="PROSITE" id="PS50016">
    <property type="entry name" value="ZF_PHD_2"/>
    <property type="match status" value="1"/>
</dbReference>
<evidence type="ECO:0000256" key="10">
    <source>
        <dbReference type="ARBA" id="ARBA00023002"/>
    </source>
</evidence>
<keyword evidence="7" id="KW-0862">Zinc</keyword>
<dbReference type="EC" id="1.14.11.67" evidence="4"/>
<comment type="subcellular location">
    <subcellularLocation>
        <location evidence="2">Nucleus</location>
    </subcellularLocation>
</comment>
<dbReference type="InterPro" id="IPR004198">
    <property type="entry name" value="Znf_C5HC2"/>
</dbReference>
<evidence type="ECO:0000256" key="5">
    <source>
        <dbReference type="ARBA" id="ARBA00022723"/>
    </source>
</evidence>
<comment type="similarity">
    <text evidence="3">Belongs to the JARID1 histone demethylase family.</text>
</comment>
<dbReference type="SMART" id="SM00558">
    <property type="entry name" value="JmjC"/>
    <property type="match status" value="1"/>
</dbReference>
<organism evidence="18 19">
    <name type="scientific">Apolygus lucorum</name>
    <name type="common">Small green plant bug</name>
    <name type="synonym">Lygocoris lucorum</name>
    <dbReference type="NCBI Taxonomy" id="248454"/>
    <lineage>
        <taxon>Eukaryota</taxon>
        <taxon>Metazoa</taxon>
        <taxon>Ecdysozoa</taxon>
        <taxon>Arthropoda</taxon>
        <taxon>Hexapoda</taxon>
        <taxon>Insecta</taxon>
        <taxon>Pterygota</taxon>
        <taxon>Neoptera</taxon>
        <taxon>Paraneoptera</taxon>
        <taxon>Hemiptera</taxon>
        <taxon>Heteroptera</taxon>
        <taxon>Panheteroptera</taxon>
        <taxon>Cimicomorpha</taxon>
        <taxon>Miridae</taxon>
        <taxon>Mirini</taxon>
        <taxon>Apolygus</taxon>
    </lineage>
</organism>